<keyword evidence="2" id="KW-1185">Reference proteome</keyword>
<reference evidence="1" key="1">
    <citation type="submission" date="2021-01" db="UniProtKB">
        <authorList>
            <consortium name="EnsemblPlants"/>
        </authorList>
    </citation>
    <scope>IDENTIFICATION</scope>
</reference>
<accession>A0A7N0T3V8</accession>
<protein>
    <submittedName>
        <fullName evidence="1">Uncharacterized protein</fullName>
    </submittedName>
</protein>
<evidence type="ECO:0000313" key="2">
    <source>
        <dbReference type="Proteomes" id="UP000594263"/>
    </source>
</evidence>
<proteinExistence type="predicted"/>
<organism evidence="1 2">
    <name type="scientific">Kalanchoe fedtschenkoi</name>
    <name type="common">Lavender scallops</name>
    <name type="synonym">South American air plant</name>
    <dbReference type="NCBI Taxonomy" id="63787"/>
    <lineage>
        <taxon>Eukaryota</taxon>
        <taxon>Viridiplantae</taxon>
        <taxon>Streptophyta</taxon>
        <taxon>Embryophyta</taxon>
        <taxon>Tracheophyta</taxon>
        <taxon>Spermatophyta</taxon>
        <taxon>Magnoliopsida</taxon>
        <taxon>eudicotyledons</taxon>
        <taxon>Gunneridae</taxon>
        <taxon>Pentapetalae</taxon>
        <taxon>Saxifragales</taxon>
        <taxon>Crassulaceae</taxon>
        <taxon>Kalanchoe</taxon>
    </lineage>
</organism>
<dbReference type="Proteomes" id="UP000594263">
    <property type="component" value="Unplaced"/>
</dbReference>
<evidence type="ECO:0000313" key="1">
    <source>
        <dbReference type="EnsemblPlants" id="Kaladp0020s0219.1.v1.1.CDS.1"/>
    </source>
</evidence>
<dbReference type="EnsemblPlants" id="Kaladp0020s0219.1.v1.1">
    <property type="protein sequence ID" value="Kaladp0020s0219.1.v1.1.CDS.1"/>
    <property type="gene ID" value="Kaladp0020s0219.v1.1"/>
</dbReference>
<sequence length="56" mass="6247">MFLVRKILWKVMIIAEEWGISKLGCVGERTFDLIAHESAPLIPPTATSTSSVQVYL</sequence>
<dbReference type="AlphaFoldDB" id="A0A7N0T3V8"/>
<dbReference type="Gramene" id="Kaladp0020s0219.1.v1.1">
    <property type="protein sequence ID" value="Kaladp0020s0219.1.v1.1.CDS.1"/>
    <property type="gene ID" value="Kaladp0020s0219.v1.1"/>
</dbReference>
<name>A0A7N0T3V8_KALFE</name>